<evidence type="ECO:0000256" key="1">
    <source>
        <dbReference type="SAM" id="MobiDB-lite"/>
    </source>
</evidence>
<dbReference type="PANTHER" id="PTHR11895:SF151">
    <property type="entry name" value="GLUTAMYL-TRNA(GLN) AMIDOTRANSFERASE SUBUNIT A"/>
    <property type="match status" value="1"/>
</dbReference>
<evidence type="ECO:0000313" key="3">
    <source>
        <dbReference type="EMBL" id="KAA0010272.1"/>
    </source>
</evidence>
<dbReference type="EMBL" id="VTPY01000007">
    <property type="protein sequence ID" value="KAA0010272.1"/>
    <property type="molecule type" value="Genomic_DNA"/>
</dbReference>
<dbReference type="AlphaFoldDB" id="A0A7V7FX00"/>
<feature type="region of interest" description="Disordered" evidence="1">
    <location>
        <begin position="125"/>
        <end position="147"/>
    </location>
</feature>
<proteinExistence type="predicted"/>
<accession>A0A7V7FX00</accession>
<dbReference type="PANTHER" id="PTHR11895">
    <property type="entry name" value="TRANSAMIDASE"/>
    <property type="match status" value="1"/>
</dbReference>
<sequence length="420" mass="44801">MNDWNPLSIADFQRRLGAGEVGPLDWWDACREMIEAKETGLGAWACLAPRPSETLPTKGHDLPPLLGVPVGIKDIIETRDLPTTWGTRYQRLEHAPTDAAIVTRLASLGALVMGKTVTTEFAYFQPSGTRNPHDPGRTPGGSSSGSAAAVAAGMVPVALGTQTVGSIIRPASYCGVVGFKPTHGTLPLSGVRALAPSLDTLGWFTRTVEDTRTVFQALTGSEGLGHRVSLAGTRIGLCPIPGSLVLAPEVCAALELASQRLAAEGAEIIEIPADPARDELTAHQHVVLAYEAARELASERILFRDEMSGALEALLEEGERIPLKAYQEARIASEHARQRMTEIFSGGIDFLIAPSATGAAPEGLESTGDPLYSRAWTLLGMPCINLPIYWSEEGLPVGVQLIANRFQDVHLLAVSNRILN</sequence>
<organism evidence="3 4">
    <name type="scientific">Billgrantia pellis</name>
    <dbReference type="NCBI Taxonomy" id="2606936"/>
    <lineage>
        <taxon>Bacteria</taxon>
        <taxon>Pseudomonadati</taxon>
        <taxon>Pseudomonadota</taxon>
        <taxon>Gammaproteobacteria</taxon>
        <taxon>Oceanospirillales</taxon>
        <taxon>Halomonadaceae</taxon>
        <taxon>Billgrantia</taxon>
    </lineage>
</organism>
<dbReference type="Gene3D" id="3.90.1300.10">
    <property type="entry name" value="Amidase signature (AS) domain"/>
    <property type="match status" value="1"/>
</dbReference>
<protein>
    <submittedName>
        <fullName evidence="3">Amidase</fullName>
    </submittedName>
</protein>
<dbReference type="Pfam" id="PF01425">
    <property type="entry name" value="Amidase"/>
    <property type="match status" value="1"/>
</dbReference>
<reference evidence="3 4" key="1">
    <citation type="submission" date="2019-08" db="EMBL/GenBank/DDBJ databases">
        <title>Bioinformatics analysis of the strain L3 and L5.</title>
        <authorList>
            <person name="Li X."/>
        </authorList>
    </citation>
    <scope>NUCLEOTIDE SEQUENCE [LARGE SCALE GENOMIC DNA]</scope>
    <source>
        <strain evidence="3 4">L5</strain>
    </source>
</reference>
<evidence type="ECO:0000313" key="4">
    <source>
        <dbReference type="Proteomes" id="UP000486760"/>
    </source>
</evidence>
<feature type="domain" description="Amidase" evidence="2">
    <location>
        <begin position="59"/>
        <end position="412"/>
    </location>
</feature>
<evidence type="ECO:0000259" key="2">
    <source>
        <dbReference type="Pfam" id="PF01425"/>
    </source>
</evidence>
<dbReference type="GO" id="GO:0003824">
    <property type="term" value="F:catalytic activity"/>
    <property type="evidence" value="ECO:0007669"/>
    <property type="project" value="InterPro"/>
</dbReference>
<dbReference type="Proteomes" id="UP000486760">
    <property type="component" value="Unassembled WGS sequence"/>
</dbReference>
<dbReference type="RefSeq" id="WP_149329654.1">
    <property type="nucleotide sequence ID" value="NZ_VTPY01000007.1"/>
</dbReference>
<gene>
    <name evidence="3" type="ORF">F0A17_17520</name>
</gene>
<dbReference type="InterPro" id="IPR000120">
    <property type="entry name" value="Amidase"/>
</dbReference>
<dbReference type="InterPro" id="IPR036928">
    <property type="entry name" value="AS_sf"/>
</dbReference>
<dbReference type="SUPFAM" id="SSF75304">
    <property type="entry name" value="Amidase signature (AS) enzymes"/>
    <property type="match status" value="1"/>
</dbReference>
<dbReference type="InterPro" id="IPR023631">
    <property type="entry name" value="Amidase_dom"/>
</dbReference>
<keyword evidence="4" id="KW-1185">Reference proteome</keyword>
<name>A0A7V7FX00_9GAMM</name>
<comment type="caution">
    <text evidence="3">The sequence shown here is derived from an EMBL/GenBank/DDBJ whole genome shotgun (WGS) entry which is preliminary data.</text>
</comment>